<accession>A0A7I8DGV8</accession>
<feature type="transmembrane region" description="Helical" evidence="1">
    <location>
        <begin position="43"/>
        <end position="63"/>
    </location>
</feature>
<evidence type="ECO:0000259" key="2">
    <source>
        <dbReference type="Pfam" id="PF14501"/>
    </source>
</evidence>
<dbReference type="EMBL" id="AP023368">
    <property type="protein sequence ID" value="BCJ97592.1"/>
    <property type="molecule type" value="Genomic_DNA"/>
</dbReference>
<feature type="transmembrane region" description="Helical" evidence="1">
    <location>
        <begin position="12"/>
        <end position="31"/>
    </location>
</feature>
<feature type="transmembrane region" description="Helical" evidence="1">
    <location>
        <begin position="195"/>
        <end position="216"/>
    </location>
</feature>
<feature type="transmembrane region" description="Helical" evidence="1">
    <location>
        <begin position="133"/>
        <end position="153"/>
    </location>
</feature>
<dbReference type="GO" id="GO:0042802">
    <property type="term" value="F:identical protein binding"/>
    <property type="evidence" value="ECO:0007669"/>
    <property type="project" value="TreeGrafter"/>
</dbReference>
<protein>
    <recommendedName>
        <fullName evidence="2">Sensor histidine kinase NatK-like C-terminal domain-containing protein</fullName>
    </recommendedName>
</protein>
<reference evidence="3 4" key="1">
    <citation type="submission" date="2020-08" db="EMBL/GenBank/DDBJ databases">
        <title>Draft genome sequencing of an Anaerocolumna strain isolated from anoxic soil subjected to BSD treatment.</title>
        <authorList>
            <person name="Uek A."/>
            <person name="Tonouchi A."/>
        </authorList>
    </citation>
    <scope>NUCLEOTIDE SEQUENCE [LARGE SCALE GENOMIC DNA]</scope>
    <source>
        <strain evidence="3 4">CTTW</strain>
    </source>
</reference>
<dbReference type="Gene3D" id="3.30.565.10">
    <property type="entry name" value="Histidine kinase-like ATPase, C-terminal domain"/>
    <property type="match status" value="1"/>
</dbReference>
<keyword evidence="1" id="KW-0812">Transmembrane</keyword>
<organism evidence="3 4">
    <name type="scientific">Anaerocolumna chitinilytica</name>
    <dbReference type="NCBI Taxonomy" id="1727145"/>
    <lineage>
        <taxon>Bacteria</taxon>
        <taxon>Bacillati</taxon>
        <taxon>Bacillota</taxon>
        <taxon>Clostridia</taxon>
        <taxon>Lachnospirales</taxon>
        <taxon>Lachnospiraceae</taxon>
        <taxon>Anaerocolumna</taxon>
    </lineage>
</organism>
<evidence type="ECO:0000313" key="3">
    <source>
        <dbReference type="EMBL" id="BCJ97592.1"/>
    </source>
</evidence>
<feature type="transmembrane region" description="Helical" evidence="1">
    <location>
        <begin position="98"/>
        <end position="121"/>
    </location>
</feature>
<dbReference type="RefSeq" id="WP_185258004.1">
    <property type="nucleotide sequence ID" value="NZ_AP023368.1"/>
</dbReference>
<dbReference type="KEGG" id="acht:bsdcttw_06330"/>
<feature type="domain" description="Sensor histidine kinase NatK-like C-terminal" evidence="2">
    <location>
        <begin position="337"/>
        <end position="440"/>
    </location>
</feature>
<keyword evidence="1" id="KW-1133">Transmembrane helix</keyword>
<gene>
    <name evidence="3" type="ORF">bsdcttw_06330</name>
</gene>
<feature type="transmembrane region" description="Helical" evidence="1">
    <location>
        <begin position="69"/>
        <end position="86"/>
    </location>
</feature>
<sequence>MEESLQYFYNKFFDAAWVIQLVVLALSWVFLCNGGVWKKEIRFRVCLEFLILLAVLMGCNVGFFMPRHAFIIIWNVVHGIVSAIYLRICSKFNSKAKIVMWCSMYASIICLSAIAGQISFLTGEFLSKGLAEGVIRCIIYLFIIPVAFYLRAFNFDEYEDMPNSGLALILLSDFSILVLSSVETIWFGIDYRIEICLLASYFCIFIIVVVAIYAMYAMCKEKADTIALQAEKQRLLSERELAIMTESNLEDLRCIRHDLKNQYAYMQILLKETRYEELQHYFQQVAENLPFQLSYIDCGNQIINTILNIELVKANKELIPVEHQLLVPPVLPFSEDDLCAIITNLMDNAIEECRRLRLEGNENTGIRIEIYPQKSYLYIMCRNTTSRKQLNHWRSGLRTTKKDELLHGFGTRIVVRLAEKYNGCAEYSLKDGQFIAKVLLDLMNEEGNL</sequence>
<dbReference type="Proteomes" id="UP000515703">
    <property type="component" value="Chromosome"/>
</dbReference>
<name>A0A7I8DGV8_9FIRM</name>
<dbReference type="SUPFAM" id="SSF55874">
    <property type="entry name" value="ATPase domain of HSP90 chaperone/DNA topoisomerase II/histidine kinase"/>
    <property type="match status" value="1"/>
</dbReference>
<dbReference type="InterPro" id="IPR032834">
    <property type="entry name" value="NatK-like_C"/>
</dbReference>
<dbReference type="PANTHER" id="PTHR40448:SF1">
    <property type="entry name" value="TWO-COMPONENT SENSOR HISTIDINE KINASE"/>
    <property type="match status" value="1"/>
</dbReference>
<dbReference type="Pfam" id="PF14501">
    <property type="entry name" value="HATPase_c_5"/>
    <property type="match status" value="1"/>
</dbReference>
<proteinExistence type="predicted"/>
<dbReference type="InterPro" id="IPR036890">
    <property type="entry name" value="HATPase_C_sf"/>
</dbReference>
<evidence type="ECO:0000256" key="1">
    <source>
        <dbReference type="SAM" id="Phobius"/>
    </source>
</evidence>
<keyword evidence="4" id="KW-1185">Reference proteome</keyword>
<reference evidence="3 4" key="2">
    <citation type="submission" date="2020-08" db="EMBL/GenBank/DDBJ databases">
        <authorList>
            <person name="Ueki A."/>
            <person name="Tonouchi A."/>
        </authorList>
    </citation>
    <scope>NUCLEOTIDE SEQUENCE [LARGE SCALE GENOMIC DNA]</scope>
    <source>
        <strain evidence="3 4">CTTW</strain>
    </source>
</reference>
<dbReference type="AlphaFoldDB" id="A0A7I8DGV8"/>
<dbReference type="PANTHER" id="PTHR40448">
    <property type="entry name" value="TWO-COMPONENT SENSOR HISTIDINE KINASE"/>
    <property type="match status" value="1"/>
</dbReference>
<evidence type="ECO:0000313" key="4">
    <source>
        <dbReference type="Proteomes" id="UP000515703"/>
    </source>
</evidence>
<keyword evidence="1" id="KW-0472">Membrane</keyword>
<feature type="transmembrane region" description="Helical" evidence="1">
    <location>
        <begin position="165"/>
        <end position="189"/>
    </location>
</feature>